<organism evidence="1 2">
    <name type="scientific">Tanacetum coccineum</name>
    <dbReference type="NCBI Taxonomy" id="301880"/>
    <lineage>
        <taxon>Eukaryota</taxon>
        <taxon>Viridiplantae</taxon>
        <taxon>Streptophyta</taxon>
        <taxon>Embryophyta</taxon>
        <taxon>Tracheophyta</taxon>
        <taxon>Spermatophyta</taxon>
        <taxon>Magnoliopsida</taxon>
        <taxon>eudicotyledons</taxon>
        <taxon>Gunneridae</taxon>
        <taxon>Pentapetalae</taxon>
        <taxon>asterids</taxon>
        <taxon>campanulids</taxon>
        <taxon>Asterales</taxon>
        <taxon>Asteraceae</taxon>
        <taxon>Asteroideae</taxon>
        <taxon>Anthemideae</taxon>
        <taxon>Anthemidinae</taxon>
        <taxon>Tanacetum</taxon>
    </lineage>
</organism>
<reference evidence="1" key="1">
    <citation type="journal article" date="2022" name="Int. J. Mol. Sci.">
        <title>Draft Genome of Tanacetum Coccineum: Genomic Comparison of Closely Related Tanacetum-Family Plants.</title>
        <authorList>
            <person name="Yamashiro T."/>
            <person name="Shiraishi A."/>
            <person name="Nakayama K."/>
            <person name="Satake H."/>
        </authorList>
    </citation>
    <scope>NUCLEOTIDE SEQUENCE</scope>
</reference>
<evidence type="ECO:0000313" key="1">
    <source>
        <dbReference type="EMBL" id="GJT31645.1"/>
    </source>
</evidence>
<protein>
    <submittedName>
        <fullName evidence="1">Uncharacterized protein</fullName>
    </submittedName>
</protein>
<keyword evidence="2" id="KW-1185">Reference proteome</keyword>
<dbReference type="Proteomes" id="UP001151760">
    <property type="component" value="Unassembled WGS sequence"/>
</dbReference>
<gene>
    <name evidence="1" type="ORF">Tco_0922064</name>
</gene>
<dbReference type="EMBL" id="BQNB010014722">
    <property type="protein sequence ID" value="GJT31645.1"/>
    <property type="molecule type" value="Genomic_DNA"/>
</dbReference>
<evidence type="ECO:0000313" key="2">
    <source>
        <dbReference type="Proteomes" id="UP001151760"/>
    </source>
</evidence>
<comment type="caution">
    <text evidence="1">The sequence shown here is derived from an EMBL/GenBank/DDBJ whole genome shotgun (WGS) entry which is preliminary data.</text>
</comment>
<reference evidence="1" key="2">
    <citation type="submission" date="2022-01" db="EMBL/GenBank/DDBJ databases">
        <authorList>
            <person name="Yamashiro T."/>
            <person name="Shiraishi A."/>
            <person name="Satake H."/>
            <person name="Nakayama K."/>
        </authorList>
    </citation>
    <scope>NUCLEOTIDE SEQUENCE</scope>
</reference>
<name>A0ABQ5CYA7_9ASTR</name>
<accession>A0ABQ5CYA7</accession>
<sequence>MIVFFNNVRNDRGFVVSGVVCEFTLVDGASLINKFIEERRPVDAAGSGATTSAIGAMTLGAGQLTFDGGLSNSSNSGETKDPNQFLKVVQTVLKEEGLARVLN</sequence>
<proteinExistence type="predicted"/>